<keyword evidence="3 7" id="KW-0812">Transmembrane</keyword>
<keyword evidence="4 7" id="KW-1133">Transmembrane helix</keyword>
<protein>
    <submittedName>
        <fullName evidence="8">AI-2E family transporter</fullName>
    </submittedName>
</protein>
<evidence type="ECO:0000256" key="5">
    <source>
        <dbReference type="ARBA" id="ARBA00023136"/>
    </source>
</evidence>
<feature type="transmembrane region" description="Helical" evidence="7">
    <location>
        <begin position="273"/>
        <end position="290"/>
    </location>
</feature>
<dbReference type="InterPro" id="IPR002549">
    <property type="entry name" value="AI-2E-like"/>
</dbReference>
<feature type="region of interest" description="Disordered" evidence="6">
    <location>
        <begin position="353"/>
        <end position="428"/>
    </location>
</feature>
<evidence type="ECO:0000256" key="2">
    <source>
        <dbReference type="ARBA" id="ARBA00009773"/>
    </source>
</evidence>
<feature type="transmembrane region" description="Helical" evidence="7">
    <location>
        <begin position="310"/>
        <end position="337"/>
    </location>
</feature>
<dbReference type="Pfam" id="PF01594">
    <property type="entry name" value="AI-2E_transport"/>
    <property type="match status" value="1"/>
</dbReference>
<comment type="subcellular location">
    <subcellularLocation>
        <location evidence="1">Membrane</location>
        <topology evidence="1">Multi-pass membrane protein</topology>
    </subcellularLocation>
</comment>
<feature type="transmembrane region" description="Helical" evidence="7">
    <location>
        <begin position="159"/>
        <end position="176"/>
    </location>
</feature>
<dbReference type="PANTHER" id="PTHR21716">
    <property type="entry name" value="TRANSMEMBRANE PROTEIN"/>
    <property type="match status" value="1"/>
</dbReference>
<gene>
    <name evidence="8" type="ORF">CAL20_14310</name>
</gene>
<organism evidence="8 9">
    <name type="scientific">Bordetella genomosp. 4</name>
    <dbReference type="NCBI Taxonomy" id="463044"/>
    <lineage>
        <taxon>Bacteria</taxon>
        <taxon>Pseudomonadati</taxon>
        <taxon>Pseudomonadota</taxon>
        <taxon>Betaproteobacteria</taxon>
        <taxon>Burkholderiales</taxon>
        <taxon>Alcaligenaceae</taxon>
        <taxon>Bordetella</taxon>
    </lineage>
</organism>
<keyword evidence="9" id="KW-1185">Reference proteome</keyword>
<feature type="compositionally biased region" description="Basic residues" evidence="6">
    <location>
        <begin position="417"/>
        <end position="428"/>
    </location>
</feature>
<dbReference type="EMBL" id="NEVQ01000013">
    <property type="protein sequence ID" value="OZI56585.1"/>
    <property type="molecule type" value="Genomic_DNA"/>
</dbReference>
<evidence type="ECO:0000313" key="9">
    <source>
        <dbReference type="Proteomes" id="UP000216885"/>
    </source>
</evidence>
<sequence>MNGSNLHYRFFLFLLVVVSIAFVWVLWPLYGAVFWGAILAIIFAPIHRRIAAKLGGRRNLAALISLMLVLVVVIVPVTFIAGSLVQEGSSLYQRVKSGNLNFGSYVQQILDAMPASVQNMMDRFGIGDLSSMQDKLTAGAMQGSQYIATQAFNIGQNTFEFLISFGVMLYLLFFLLRDGSIVSARLREAIPLSDTHKLHLLRKFTTVIRATVKGNIAVAAAQGALGGVIFYILGIQGPVLWGVVMAFLSLLPAIGAGLVWGPVAVYFLVSGELWQGVALALYGVLVIGMVDNVLRPLLVGKDTKLPDYVVLISTLGGMGLFGLNGFVIGPLIAALFIASWDLFSSDFATLTGQRKGQRSQRRDSHEWRMPQDGSSSQARPAQAPRVAHAQRSTDTKSGDFTSGAQHSDQNNPPRQSARSRGKRRSDKI</sequence>
<feature type="transmembrane region" description="Helical" evidence="7">
    <location>
        <begin position="239"/>
        <end position="261"/>
    </location>
</feature>
<feature type="transmembrane region" description="Helical" evidence="7">
    <location>
        <begin position="32"/>
        <end position="48"/>
    </location>
</feature>
<feature type="compositionally biased region" description="Polar residues" evidence="6">
    <location>
        <begin position="398"/>
        <end position="416"/>
    </location>
</feature>
<dbReference type="Proteomes" id="UP000216885">
    <property type="component" value="Unassembled WGS sequence"/>
</dbReference>
<name>A0A261U4Q0_9BORD</name>
<accession>A0A261U4Q0</accession>
<dbReference type="AlphaFoldDB" id="A0A261U4Q0"/>
<feature type="transmembrane region" description="Helical" evidence="7">
    <location>
        <begin position="7"/>
        <end position="26"/>
    </location>
</feature>
<evidence type="ECO:0000256" key="3">
    <source>
        <dbReference type="ARBA" id="ARBA00022692"/>
    </source>
</evidence>
<comment type="similarity">
    <text evidence="2">Belongs to the autoinducer-2 exporter (AI-2E) (TC 2.A.86) family.</text>
</comment>
<comment type="caution">
    <text evidence="8">The sequence shown here is derived from an EMBL/GenBank/DDBJ whole genome shotgun (WGS) entry which is preliminary data.</text>
</comment>
<reference evidence="8 9" key="1">
    <citation type="submission" date="2017-05" db="EMBL/GenBank/DDBJ databases">
        <title>Complete and WGS of Bordetella genogroups.</title>
        <authorList>
            <person name="Spilker T."/>
            <person name="LiPuma J."/>
        </authorList>
    </citation>
    <scope>NUCLEOTIDE SEQUENCE [LARGE SCALE GENOMIC DNA]</scope>
    <source>
        <strain evidence="8 9">AU9919</strain>
    </source>
</reference>
<evidence type="ECO:0000256" key="4">
    <source>
        <dbReference type="ARBA" id="ARBA00022989"/>
    </source>
</evidence>
<evidence type="ECO:0000256" key="6">
    <source>
        <dbReference type="SAM" id="MobiDB-lite"/>
    </source>
</evidence>
<dbReference type="GO" id="GO:0016020">
    <property type="term" value="C:membrane"/>
    <property type="evidence" value="ECO:0007669"/>
    <property type="project" value="UniProtKB-SubCell"/>
</dbReference>
<keyword evidence="5 7" id="KW-0472">Membrane</keyword>
<feature type="compositionally biased region" description="Basic and acidic residues" evidence="6">
    <location>
        <begin position="360"/>
        <end position="369"/>
    </location>
</feature>
<evidence type="ECO:0000256" key="7">
    <source>
        <dbReference type="SAM" id="Phobius"/>
    </source>
</evidence>
<dbReference type="PANTHER" id="PTHR21716:SF4">
    <property type="entry name" value="TRANSMEMBRANE PROTEIN 245"/>
    <property type="match status" value="1"/>
</dbReference>
<evidence type="ECO:0000256" key="1">
    <source>
        <dbReference type="ARBA" id="ARBA00004141"/>
    </source>
</evidence>
<proteinExistence type="inferred from homology"/>
<feature type="transmembrane region" description="Helical" evidence="7">
    <location>
        <begin position="212"/>
        <end position="233"/>
    </location>
</feature>
<feature type="transmembrane region" description="Helical" evidence="7">
    <location>
        <begin position="60"/>
        <end position="85"/>
    </location>
</feature>
<evidence type="ECO:0000313" key="8">
    <source>
        <dbReference type="EMBL" id="OZI56585.1"/>
    </source>
</evidence>